<dbReference type="GO" id="GO:0030254">
    <property type="term" value="P:protein secretion by the type III secretion system"/>
    <property type="evidence" value="ECO:0007669"/>
    <property type="project" value="InterPro"/>
</dbReference>
<evidence type="ECO:0000259" key="2">
    <source>
        <dbReference type="Pfam" id="PF07201"/>
    </source>
</evidence>
<dbReference type="Gene3D" id="1.20.1280.80">
    <property type="match status" value="1"/>
</dbReference>
<dbReference type="InterPro" id="IPR013401">
    <property type="entry name" value="T3SS_LcrE"/>
</dbReference>
<dbReference type="InterPro" id="IPR038347">
    <property type="entry name" value="TyeA_sf"/>
</dbReference>
<dbReference type="InterPro" id="IPR010812">
    <property type="entry name" value="HrpJ-like"/>
</dbReference>
<dbReference type="SUPFAM" id="SSF140591">
    <property type="entry name" value="Type III secretion system domain"/>
    <property type="match status" value="2"/>
</dbReference>
<organism evidence="4 5">
    <name type="scientific">Mailhella massiliensis</name>
    <dbReference type="NCBI Taxonomy" id="1903261"/>
    <lineage>
        <taxon>Bacteria</taxon>
        <taxon>Pseudomonadati</taxon>
        <taxon>Thermodesulfobacteriota</taxon>
        <taxon>Desulfovibrionia</taxon>
        <taxon>Desulfovibrionales</taxon>
        <taxon>Desulfovibrionaceae</taxon>
        <taxon>Mailhella</taxon>
    </lineage>
</organism>
<evidence type="ECO:0000313" key="4">
    <source>
        <dbReference type="EMBL" id="HJD96697.1"/>
    </source>
</evidence>
<keyword evidence="1" id="KW-0175">Coiled coil</keyword>
<dbReference type="InterPro" id="IPR015144">
    <property type="entry name" value="T3SS_TyeA"/>
</dbReference>
<sequence length="372" mass="41386">MPIDSISSPFYTGGAAHQAETHAASGSFMGNSVVQVPSPESLLADAAEELSFSADTTDDFELEERKERDKIRESEEERVKLYQELMHEAGKSEELNQMRDSLRNRADSRRALDKVREYFPDPSDAWAALKQMQEELRAEGADEALLEDVGAAIAELEEKEGPAVRAGVQGALAARGFADLGGSDGMRDFYRRTVCEFSTVNEVFAHVLETYGGDFERAMDFLFSALSADIAADTPSMGVRHLESVHENLGKVRLTQSAYRLCEKMMERWENVHGVKMREGSLTAMGLLGDIVDLRTKRFLSSAQIEGILAKACAPDIEREVLFLQELLNTTRNFPVALFDDDQGRMKVLEAVQEAVDKAVEREDEYLAQQEG</sequence>
<evidence type="ECO:0000259" key="3">
    <source>
        <dbReference type="Pfam" id="PF09059"/>
    </source>
</evidence>
<reference evidence="4" key="1">
    <citation type="journal article" date="2021" name="PeerJ">
        <title>Extensive microbial diversity within the chicken gut microbiome revealed by metagenomics and culture.</title>
        <authorList>
            <person name="Gilroy R."/>
            <person name="Ravi A."/>
            <person name="Getino M."/>
            <person name="Pursley I."/>
            <person name="Horton D.L."/>
            <person name="Alikhan N.F."/>
            <person name="Baker D."/>
            <person name="Gharbi K."/>
            <person name="Hall N."/>
            <person name="Watson M."/>
            <person name="Adriaenssens E.M."/>
            <person name="Foster-Nyarko E."/>
            <person name="Jarju S."/>
            <person name="Secka A."/>
            <person name="Antonio M."/>
            <person name="Oren A."/>
            <person name="Chaudhuri R.R."/>
            <person name="La Ragione R."/>
            <person name="Hildebrand F."/>
            <person name="Pallen M.J."/>
        </authorList>
    </citation>
    <scope>NUCLEOTIDE SEQUENCE</scope>
    <source>
        <strain evidence="4">ChiGjej2B2-19336</strain>
    </source>
</reference>
<dbReference type="RefSeq" id="WP_304121200.1">
    <property type="nucleotide sequence ID" value="NZ_DYZA01000065.1"/>
</dbReference>
<dbReference type="GO" id="GO:0009986">
    <property type="term" value="C:cell surface"/>
    <property type="evidence" value="ECO:0007669"/>
    <property type="project" value="InterPro"/>
</dbReference>
<dbReference type="GO" id="GO:0019867">
    <property type="term" value="C:outer membrane"/>
    <property type="evidence" value="ECO:0007669"/>
    <property type="project" value="InterPro"/>
</dbReference>
<dbReference type="NCBIfam" id="TIGR02511">
    <property type="entry name" value="type_III_tyeA"/>
    <property type="match status" value="1"/>
</dbReference>
<dbReference type="EMBL" id="DYZA01000065">
    <property type="protein sequence ID" value="HJD96697.1"/>
    <property type="molecule type" value="Genomic_DNA"/>
</dbReference>
<protein>
    <submittedName>
        <fullName evidence="4">Type III secretion system gatekeeper subunit SctW</fullName>
    </submittedName>
</protein>
<feature type="domain" description="Hypersensitivity response secretion-like HrpJ" evidence="2">
    <location>
        <begin position="59"/>
        <end position="211"/>
    </location>
</feature>
<dbReference type="AlphaFoldDB" id="A0A921AVR1"/>
<accession>A0A921AVR1</accession>
<dbReference type="Proteomes" id="UP000698963">
    <property type="component" value="Unassembled WGS sequence"/>
</dbReference>
<proteinExistence type="predicted"/>
<dbReference type="Pfam" id="PF09059">
    <property type="entry name" value="TyeA"/>
    <property type="match status" value="1"/>
</dbReference>
<evidence type="ECO:0000313" key="5">
    <source>
        <dbReference type="Proteomes" id="UP000698963"/>
    </source>
</evidence>
<dbReference type="NCBIfam" id="TIGR02568">
    <property type="entry name" value="LcrE"/>
    <property type="match status" value="1"/>
</dbReference>
<feature type="coiled-coil region" evidence="1">
    <location>
        <begin position="57"/>
        <end position="84"/>
    </location>
</feature>
<dbReference type="InterPro" id="IPR013351">
    <property type="entry name" value="T3SS_TyeA-rel"/>
</dbReference>
<comment type="caution">
    <text evidence="4">The sequence shown here is derived from an EMBL/GenBank/DDBJ whole genome shotgun (WGS) entry which is preliminary data.</text>
</comment>
<dbReference type="Gene3D" id="1.10.150.630">
    <property type="match status" value="1"/>
</dbReference>
<gene>
    <name evidence="4" type="primary">sctW</name>
    <name evidence="4" type="ORF">K8W16_03510</name>
</gene>
<name>A0A921AVR1_9BACT</name>
<dbReference type="Pfam" id="PF07201">
    <property type="entry name" value="HrpJ"/>
    <property type="match status" value="1"/>
</dbReference>
<reference evidence="4" key="2">
    <citation type="submission" date="2021-09" db="EMBL/GenBank/DDBJ databases">
        <authorList>
            <person name="Gilroy R."/>
        </authorList>
    </citation>
    <scope>NUCLEOTIDE SEQUENCE</scope>
    <source>
        <strain evidence="4">ChiGjej2B2-19336</strain>
    </source>
</reference>
<evidence type="ECO:0000256" key="1">
    <source>
        <dbReference type="SAM" id="Coils"/>
    </source>
</evidence>
<feature type="domain" description="Type III secretion system effector delivery regulator TyeA" evidence="3">
    <location>
        <begin position="286"/>
        <end position="365"/>
    </location>
</feature>
<dbReference type="GO" id="GO:0050709">
    <property type="term" value="P:negative regulation of protein secretion"/>
    <property type="evidence" value="ECO:0007669"/>
    <property type="project" value="InterPro"/>
</dbReference>